<dbReference type="AlphaFoldDB" id="A0A285J001"/>
<keyword evidence="2" id="KW-0472">Membrane</keyword>
<accession>A0A285J001</accession>
<sequence>MNLDERLSRLLAGSSASLSPRPVEAVIRRGRQRRLRRRVAVAGALTVLALAGGTAGLLSRPAEPAERQLPAAPAPVSRAPQPTGLFAGTTPVTLAVSSSAAKVMAGYDDDDRVLVSGAEGKDPELRNRWLIVPDGGAFALRLAVERPAGWVCASRADDGTLHLRLCLTGAAAQRFTLTTADDETYALLWGGSPVRIGAGGALAAGGTGAVVRLTVARA</sequence>
<keyword evidence="2" id="KW-1133">Transmembrane helix</keyword>
<evidence type="ECO:0000256" key="2">
    <source>
        <dbReference type="SAM" id="Phobius"/>
    </source>
</evidence>
<keyword evidence="4" id="KW-1185">Reference proteome</keyword>
<evidence type="ECO:0000256" key="1">
    <source>
        <dbReference type="SAM" id="MobiDB-lite"/>
    </source>
</evidence>
<protein>
    <recommendedName>
        <fullName evidence="5">Ricin B lectin domain-containing protein</fullName>
    </recommendedName>
</protein>
<keyword evidence="2" id="KW-0812">Transmembrane</keyword>
<evidence type="ECO:0008006" key="5">
    <source>
        <dbReference type="Google" id="ProtNLM"/>
    </source>
</evidence>
<dbReference type="RefSeq" id="WP_143234924.1">
    <property type="nucleotide sequence ID" value="NZ_OBDY01000014.1"/>
</dbReference>
<reference evidence="3 4" key="1">
    <citation type="submission" date="2017-09" db="EMBL/GenBank/DDBJ databases">
        <authorList>
            <person name="Ehlers B."/>
            <person name="Leendertz F.H."/>
        </authorList>
    </citation>
    <scope>NUCLEOTIDE SEQUENCE [LARGE SCALE GENOMIC DNA]</scope>
    <source>
        <strain evidence="3 4">CGMCC 4.6857</strain>
    </source>
</reference>
<dbReference type="Proteomes" id="UP000219612">
    <property type="component" value="Unassembled WGS sequence"/>
</dbReference>
<feature type="transmembrane region" description="Helical" evidence="2">
    <location>
        <begin position="39"/>
        <end position="58"/>
    </location>
</feature>
<evidence type="ECO:0000313" key="3">
    <source>
        <dbReference type="EMBL" id="SNY53538.1"/>
    </source>
</evidence>
<evidence type="ECO:0000313" key="4">
    <source>
        <dbReference type="Proteomes" id="UP000219612"/>
    </source>
</evidence>
<organism evidence="3 4">
    <name type="scientific">Paractinoplanes atraurantiacus</name>
    <dbReference type="NCBI Taxonomy" id="1036182"/>
    <lineage>
        <taxon>Bacteria</taxon>
        <taxon>Bacillati</taxon>
        <taxon>Actinomycetota</taxon>
        <taxon>Actinomycetes</taxon>
        <taxon>Micromonosporales</taxon>
        <taxon>Micromonosporaceae</taxon>
        <taxon>Paractinoplanes</taxon>
    </lineage>
</organism>
<feature type="region of interest" description="Disordered" evidence="1">
    <location>
        <begin position="61"/>
        <end position="80"/>
    </location>
</feature>
<proteinExistence type="predicted"/>
<dbReference type="EMBL" id="OBDY01000014">
    <property type="protein sequence ID" value="SNY53538.1"/>
    <property type="molecule type" value="Genomic_DNA"/>
</dbReference>
<gene>
    <name evidence="3" type="ORF">SAMN05421748_11447</name>
</gene>
<name>A0A285J001_9ACTN</name>
<dbReference type="OrthoDB" id="3363503at2"/>